<evidence type="ECO:0000313" key="3">
    <source>
        <dbReference type="EMBL" id="KAF2713989.1"/>
    </source>
</evidence>
<organism evidence="3 4">
    <name type="scientific">Pleomassaria siparia CBS 279.74</name>
    <dbReference type="NCBI Taxonomy" id="1314801"/>
    <lineage>
        <taxon>Eukaryota</taxon>
        <taxon>Fungi</taxon>
        <taxon>Dikarya</taxon>
        <taxon>Ascomycota</taxon>
        <taxon>Pezizomycotina</taxon>
        <taxon>Dothideomycetes</taxon>
        <taxon>Pleosporomycetidae</taxon>
        <taxon>Pleosporales</taxon>
        <taxon>Pleomassariaceae</taxon>
        <taxon>Pleomassaria</taxon>
    </lineage>
</organism>
<keyword evidence="4" id="KW-1185">Reference proteome</keyword>
<evidence type="ECO:0000259" key="2">
    <source>
        <dbReference type="Pfam" id="PF06985"/>
    </source>
</evidence>
<protein>
    <submittedName>
        <fullName evidence="3">HET-domain-containing protein</fullName>
    </submittedName>
</protein>
<evidence type="ECO:0000313" key="4">
    <source>
        <dbReference type="Proteomes" id="UP000799428"/>
    </source>
</evidence>
<dbReference type="Proteomes" id="UP000799428">
    <property type="component" value="Unassembled WGS sequence"/>
</dbReference>
<reference evidence="3" key="1">
    <citation type="journal article" date="2020" name="Stud. Mycol.">
        <title>101 Dothideomycetes genomes: a test case for predicting lifestyles and emergence of pathogens.</title>
        <authorList>
            <person name="Haridas S."/>
            <person name="Albert R."/>
            <person name="Binder M."/>
            <person name="Bloem J."/>
            <person name="Labutti K."/>
            <person name="Salamov A."/>
            <person name="Andreopoulos B."/>
            <person name="Baker S."/>
            <person name="Barry K."/>
            <person name="Bills G."/>
            <person name="Bluhm B."/>
            <person name="Cannon C."/>
            <person name="Castanera R."/>
            <person name="Culley D."/>
            <person name="Daum C."/>
            <person name="Ezra D."/>
            <person name="Gonzalez J."/>
            <person name="Henrissat B."/>
            <person name="Kuo A."/>
            <person name="Liang C."/>
            <person name="Lipzen A."/>
            <person name="Lutzoni F."/>
            <person name="Magnuson J."/>
            <person name="Mondo S."/>
            <person name="Nolan M."/>
            <person name="Ohm R."/>
            <person name="Pangilinan J."/>
            <person name="Park H.-J."/>
            <person name="Ramirez L."/>
            <person name="Alfaro M."/>
            <person name="Sun H."/>
            <person name="Tritt A."/>
            <person name="Yoshinaga Y."/>
            <person name="Zwiers L.-H."/>
            <person name="Turgeon B."/>
            <person name="Goodwin S."/>
            <person name="Spatafora J."/>
            <person name="Crous P."/>
            <person name="Grigoriev I."/>
        </authorList>
    </citation>
    <scope>NUCLEOTIDE SEQUENCE</scope>
    <source>
        <strain evidence="3">CBS 279.74</strain>
    </source>
</reference>
<dbReference type="InterPro" id="IPR010730">
    <property type="entry name" value="HET"/>
</dbReference>
<gene>
    <name evidence="3" type="ORF">K504DRAFT_462444</name>
</gene>
<sequence length="800" mass="91254">MSNPVASRRSTAQMLSTSDGEQPSTHKRRKITASKHSLLCHQCQLLKLDREFDQALKHYASTRDGTFTQSQHLRRDTPNGPLYYKDCFFVHKFKDRLSTPSECPLCTFFRSMRVQADQHKSYKLLAFCSSESSVFCRPKLVDCKIWDEISHSVFMAVVPDLSSIPSLGHEENWLERDIPAVGSIYRLRPGESHVANTLLNVRELQEKTEFDILRGWLAFCNSHHDIICKRSTQYGTVERGFRVINCHKDQPVVEAKPWGTTYAALSYVWGSHYGEDWPNTVRDAVIVTKELGLQYLWVDRLCINQGNKDEKDYLISKMTLIYSEAEFTIVAAAGDDPSHGIPGVNLTPRRPQPKFELESGSVLVSTLRDPRLEIEDSQWSTRGWTYQEGILSNRRLVFTEYQAYWECRCMAIHDSISLPLEMCHEPGGRRMEDFMLGGIFKSASYSAGLDEDGGGVIIGDDTSRLDYGFPIHGLNSIRGYYRGLGEHIRAFSKRTLRFDSDSLTAFLGILGLYNNGHYKMKTLIGVPLWLGLIAEGRSGAQITFALSLCSWYHRTDGSLHMFVSESCTRRTHLPSWTWAGWSGVVSWRAPPQDEYSFIMCNLIEIDELDLLWAADLHLRNTKSLTSIRLRSLLSVGDVPTACCDILEVKNPLILKYFRCNPTKKEWTWTRRAGRRGRETYSAGSMAWDAQWWRIAGRLVSIGVSARMTRAEWTEKHFSHELISVLLFAGRDPSIVHGRAKFLTLRRRMGEGIDDGEGKWERVGTVQLTISAQELVKYKGMGEEWVLNLPVEKSDVDFVIY</sequence>
<feature type="domain" description="Heterokaryon incompatibility" evidence="2">
    <location>
        <begin position="262"/>
        <end position="388"/>
    </location>
</feature>
<dbReference type="Pfam" id="PF06985">
    <property type="entry name" value="HET"/>
    <property type="match status" value="1"/>
</dbReference>
<accession>A0A6G1KMC5</accession>
<dbReference type="PANTHER" id="PTHR33112:SF1">
    <property type="entry name" value="HETEROKARYON INCOMPATIBILITY DOMAIN-CONTAINING PROTEIN"/>
    <property type="match status" value="1"/>
</dbReference>
<dbReference type="OrthoDB" id="5428863at2759"/>
<dbReference type="AlphaFoldDB" id="A0A6G1KMC5"/>
<dbReference type="EMBL" id="MU005765">
    <property type="protein sequence ID" value="KAF2713989.1"/>
    <property type="molecule type" value="Genomic_DNA"/>
</dbReference>
<evidence type="ECO:0000256" key="1">
    <source>
        <dbReference type="SAM" id="MobiDB-lite"/>
    </source>
</evidence>
<feature type="region of interest" description="Disordered" evidence="1">
    <location>
        <begin position="1"/>
        <end position="30"/>
    </location>
</feature>
<dbReference type="PANTHER" id="PTHR33112">
    <property type="entry name" value="DOMAIN PROTEIN, PUTATIVE-RELATED"/>
    <property type="match status" value="1"/>
</dbReference>
<name>A0A6G1KMC5_9PLEO</name>
<proteinExistence type="predicted"/>
<feature type="compositionally biased region" description="Polar residues" evidence="1">
    <location>
        <begin position="1"/>
        <end position="23"/>
    </location>
</feature>